<protein>
    <submittedName>
        <fullName evidence="2">Uncharacterized protein</fullName>
    </submittedName>
</protein>
<reference evidence="2" key="1">
    <citation type="submission" date="2023-02" db="EMBL/GenBank/DDBJ databases">
        <title>A novel hydrolase synthesized by Rhodococcus erythropolis HQ is responsible for the detoxification of Zearalenone.</title>
        <authorList>
            <person name="Hu J."/>
            <person name="Xu J."/>
        </authorList>
    </citation>
    <scope>NUCLEOTIDE SEQUENCE</scope>
    <source>
        <strain evidence="2">HQ</strain>
    </source>
</reference>
<feature type="region of interest" description="Disordered" evidence="1">
    <location>
        <begin position="56"/>
        <end position="126"/>
    </location>
</feature>
<evidence type="ECO:0000256" key="1">
    <source>
        <dbReference type="SAM" id="MobiDB-lite"/>
    </source>
</evidence>
<proteinExistence type="predicted"/>
<name>A0AAW6LSL2_RHOSG</name>
<accession>A0AAW6LSL2</accession>
<evidence type="ECO:0000313" key="2">
    <source>
        <dbReference type="EMBL" id="MDE8649494.1"/>
    </source>
</evidence>
<evidence type="ECO:0000313" key="3">
    <source>
        <dbReference type="Proteomes" id="UP001217325"/>
    </source>
</evidence>
<comment type="caution">
    <text evidence="2">The sequence shown here is derived from an EMBL/GenBank/DDBJ whole genome shotgun (WGS) entry which is preliminary data.</text>
</comment>
<feature type="compositionally biased region" description="Polar residues" evidence="1">
    <location>
        <begin position="64"/>
        <end position="74"/>
    </location>
</feature>
<organism evidence="2 3">
    <name type="scientific">Rhodococcus qingshengii</name>
    <dbReference type="NCBI Taxonomy" id="334542"/>
    <lineage>
        <taxon>Bacteria</taxon>
        <taxon>Bacillati</taxon>
        <taxon>Actinomycetota</taxon>
        <taxon>Actinomycetes</taxon>
        <taxon>Mycobacteriales</taxon>
        <taxon>Nocardiaceae</taxon>
        <taxon>Rhodococcus</taxon>
        <taxon>Rhodococcus erythropolis group</taxon>
    </lineage>
</organism>
<dbReference type="Proteomes" id="UP001217325">
    <property type="component" value="Unassembled WGS sequence"/>
</dbReference>
<gene>
    <name evidence="2" type="ORF">PXH69_31455</name>
</gene>
<dbReference type="RefSeq" id="WP_275232913.1">
    <property type="nucleotide sequence ID" value="NZ_JARDXE010000028.1"/>
</dbReference>
<dbReference type="EMBL" id="JARDXE010000028">
    <property type="protein sequence ID" value="MDE8649494.1"/>
    <property type="molecule type" value="Genomic_DNA"/>
</dbReference>
<sequence>MCQKYPGPRCTPHVRARLDSARKRLGSAQTLFDANPAITRNRQRLDSAKANLDARSAEYDATPGGQTELRNQLGTEDDPGKREKLQRRLQVGKALREQQIRAASGFTHDDPKDNSNGHERDTDSDAGRARIVLASVGMESGVAGIRAFGDRAGVARHGDRTGEVPRLLIDDRHITPVAVHRLQDERAQHRRSRGESTPELYELHPRDAATYRRQMETLRDGNRFAASVYVYSEDEYAGMRLLVTDDGRSGIALKDDEIVSLYAHRDSNHPAAANSMLETAVAAGGRRLDCFDTVLPAIYAKSGFVPVARLKWNDDYAPDGWDYNTYAAFNGGRPDVVFMAHEPASVDSRYQRGSGRYVNSYDDGIDAVRARLGR</sequence>
<feature type="compositionally biased region" description="Basic and acidic residues" evidence="1">
    <location>
        <begin position="107"/>
        <end position="126"/>
    </location>
</feature>
<dbReference type="AlphaFoldDB" id="A0AAW6LSL2"/>